<sequence>MVFNLKSFFTLSLTVIPSILAKSLPEKVYGVNIGSWLVLEPWMLPKEWASMGGEMCDDCTKCIMSERALTKAYPDTADELFQAHWDSWFTAADVAALQDAGINTVRIPLGYWLVEALVDRSSGETFPRNGLKALKRGLRDLKKAGMAVVLDHHAPPGGQAAYQTFAGQCLTDDQVAFYTDYNYARALTWTAVMTALTHLDPDFSDVVAIEAVNEPIMDSSKTPGYGDFQKHFVLTIRAVEAVLGIGLSPFAERSSDTFLSALEIQTQSNSSDVAVTAALSASVDILGDLTSVVTELLGVAWWGSNRQPLTTAFMDMSWQWNSPANPADAAIGPALYDNHLYYGYGVATSEDPEAYLTHNCNLDRVERDLLVNNTPLVFGGTLSLKWGLMTSFNATDDFLLKWADSQKLQYGKGRGWFYWNFKTEPAVARQWSYLEGVARGYLTKDPAQFHDPDVCKPYINTTASSS</sequence>
<dbReference type="Proteomes" id="UP000054007">
    <property type="component" value="Unassembled WGS sequence"/>
</dbReference>
<dbReference type="InterPro" id="IPR001547">
    <property type="entry name" value="Glyco_hydro_5"/>
</dbReference>
<dbReference type="SUPFAM" id="SSF51445">
    <property type="entry name" value="(Trans)glycosidases"/>
    <property type="match status" value="1"/>
</dbReference>
<dbReference type="GO" id="GO:0005576">
    <property type="term" value="C:extracellular region"/>
    <property type="evidence" value="ECO:0007669"/>
    <property type="project" value="TreeGrafter"/>
</dbReference>
<name>A0A0D7B1F1_9AGAR</name>
<evidence type="ECO:0000256" key="1">
    <source>
        <dbReference type="ARBA" id="ARBA00005641"/>
    </source>
</evidence>
<keyword evidence="5" id="KW-0732">Signal</keyword>
<accession>A0A0D7B1F1</accession>
<dbReference type="GO" id="GO:0009986">
    <property type="term" value="C:cell surface"/>
    <property type="evidence" value="ECO:0007669"/>
    <property type="project" value="TreeGrafter"/>
</dbReference>
<gene>
    <name evidence="7" type="ORF">CYLTODRAFT_360150</name>
</gene>
<evidence type="ECO:0000259" key="6">
    <source>
        <dbReference type="Pfam" id="PF00150"/>
    </source>
</evidence>
<dbReference type="GO" id="GO:0008422">
    <property type="term" value="F:beta-glucosidase activity"/>
    <property type="evidence" value="ECO:0007669"/>
    <property type="project" value="TreeGrafter"/>
</dbReference>
<comment type="similarity">
    <text evidence="1 4">Belongs to the glycosyl hydrolase 5 (cellulase A) family.</text>
</comment>
<organism evidence="7 8">
    <name type="scientific">Cylindrobasidium torrendii FP15055 ss-10</name>
    <dbReference type="NCBI Taxonomy" id="1314674"/>
    <lineage>
        <taxon>Eukaryota</taxon>
        <taxon>Fungi</taxon>
        <taxon>Dikarya</taxon>
        <taxon>Basidiomycota</taxon>
        <taxon>Agaricomycotina</taxon>
        <taxon>Agaricomycetes</taxon>
        <taxon>Agaricomycetidae</taxon>
        <taxon>Agaricales</taxon>
        <taxon>Marasmiineae</taxon>
        <taxon>Physalacriaceae</taxon>
        <taxon>Cylindrobasidium</taxon>
    </lineage>
</organism>
<dbReference type="InterPro" id="IPR017853">
    <property type="entry name" value="GH"/>
</dbReference>
<evidence type="ECO:0000313" key="8">
    <source>
        <dbReference type="Proteomes" id="UP000054007"/>
    </source>
</evidence>
<dbReference type="EMBL" id="KN880703">
    <property type="protein sequence ID" value="KIY63331.1"/>
    <property type="molecule type" value="Genomic_DNA"/>
</dbReference>
<keyword evidence="8" id="KW-1185">Reference proteome</keyword>
<proteinExistence type="inferred from homology"/>
<dbReference type="OrthoDB" id="1887033at2759"/>
<keyword evidence="3 4" id="KW-0326">Glycosidase</keyword>
<reference evidence="7 8" key="1">
    <citation type="journal article" date="2015" name="Fungal Genet. Biol.">
        <title>Evolution of novel wood decay mechanisms in Agaricales revealed by the genome sequences of Fistulina hepatica and Cylindrobasidium torrendii.</title>
        <authorList>
            <person name="Floudas D."/>
            <person name="Held B.W."/>
            <person name="Riley R."/>
            <person name="Nagy L.G."/>
            <person name="Koehler G."/>
            <person name="Ransdell A.S."/>
            <person name="Younus H."/>
            <person name="Chow J."/>
            <person name="Chiniquy J."/>
            <person name="Lipzen A."/>
            <person name="Tritt A."/>
            <person name="Sun H."/>
            <person name="Haridas S."/>
            <person name="LaButti K."/>
            <person name="Ohm R.A."/>
            <person name="Kues U."/>
            <person name="Blanchette R.A."/>
            <person name="Grigoriev I.V."/>
            <person name="Minto R.E."/>
            <person name="Hibbett D.S."/>
        </authorList>
    </citation>
    <scope>NUCLEOTIDE SEQUENCE [LARGE SCALE GENOMIC DNA]</scope>
    <source>
        <strain evidence="7 8">FP15055 ss-10</strain>
    </source>
</reference>
<evidence type="ECO:0000256" key="5">
    <source>
        <dbReference type="SAM" id="SignalP"/>
    </source>
</evidence>
<feature type="domain" description="Glycoside hydrolase family 5" evidence="6">
    <location>
        <begin position="90"/>
        <end position="241"/>
    </location>
</feature>
<evidence type="ECO:0000256" key="3">
    <source>
        <dbReference type="ARBA" id="ARBA00023295"/>
    </source>
</evidence>
<keyword evidence="2 4" id="KW-0378">Hydrolase</keyword>
<dbReference type="InterPro" id="IPR050386">
    <property type="entry name" value="Glycosyl_hydrolase_5"/>
</dbReference>
<evidence type="ECO:0000256" key="2">
    <source>
        <dbReference type="ARBA" id="ARBA00022801"/>
    </source>
</evidence>
<dbReference type="Gene3D" id="3.20.20.80">
    <property type="entry name" value="Glycosidases"/>
    <property type="match status" value="2"/>
</dbReference>
<dbReference type="PANTHER" id="PTHR31297">
    <property type="entry name" value="GLUCAN ENDO-1,6-BETA-GLUCOSIDASE B"/>
    <property type="match status" value="1"/>
</dbReference>
<dbReference type="STRING" id="1314674.A0A0D7B1F1"/>
<protein>
    <submittedName>
        <fullName evidence="7">Glycoside hydrolase family 5 protein</fullName>
    </submittedName>
</protein>
<feature type="signal peptide" evidence="5">
    <location>
        <begin position="1"/>
        <end position="21"/>
    </location>
</feature>
<dbReference type="GO" id="GO:0009251">
    <property type="term" value="P:glucan catabolic process"/>
    <property type="evidence" value="ECO:0007669"/>
    <property type="project" value="TreeGrafter"/>
</dbReference>
<dbReference type="AlphaFoldDB" id="A0A0D7B1F1"/>
<dbReference type="Pfam" id="PF00150">
    <property type="entry name" value="Cellulase"/>
    <property type="match status" value="1"/>
</dbReference>
<dbReference type="PANTHER" id="PTHR31297:SF42">
    <property type="entry name" value="GLYCOSIDE HYDROLASE FAMILY 5 DOMAIN-CONTAINING PROTEIN"/>
    <property type="match status" value="1"/>
</dbReference>
<evidence type="ECO:0000313" key="7">
    <source>
        <dbReference type="EMBL" id="KIY63331.1"/>
    </source>
</evidence>
<evidence type="ECO:0000256" key="4">
    <source>
        <dbReference type="RuleBase" id="RU361153"/>
    </source>
</evidence>
<feature type="chain" id="PRO_5002316548" evidence="5">
    <location>
        <begin position="22"/>
        <end position="466"/>
    </location>
</feature>